<dbReference type="RefSeq" id="WP_353301785.1">
    <property type="nucleotide sequence ID" value="NZ_BAABWN010000002.1"/>
</dbReference>
<dbReference type="EMBL" id="BAABWN010000002">
    <property type="protein sequence ID" value="GAA6167041.1"/>
    <property type="molecule type" value="Genomic_DNA"/>
</dbReference>
<organism evidence="2 3">
    <name type="scientific">Sessilibacter corallicola</name>
    <dbReference type="NCBI Taxonomy" id="2904075"/>
    <lineage>
        <taxon>Bacteria</taxon>
        <taxon>Pseudomonadati</taxon>
        <taxon>Pseudomonadota</taxon>
        <taxon>Gammaproteobacteria</taxon>
        <taxon>Cellvibrionales</taxon>
        <taxon>Cellvibrionaceae</taxon>
        <taxon>Sessilibacter</taxon>
    </lineage>
</organism>
<comment type="caution">
    <text evidence="2">The sequence shown here is derived from an EMBL/GenBank/DDBJ whole genome shotgun (WGS) entry which is preliminary data.</text>
</comment>
<proteinExistence type="predicted"/>
<evidence type="ECO:0000313" key="2">
    <source>
        <dbReference type="EMBL" id="GAA6167041.1"/>
    </source>
</evidence>
<evidence type="ECO:0000256" key="1">
    <source>
        <dbReference type="SAM" id="SignalP"/>
    </source>
</evidence>
<feature type="chain" id="PRO_5045278060" description="Secreted protein" evidence="1">
    <location>
        <begin position="19"/>
        <end position="112"/>
    </location>
</feature>
<gene>
    <name evidence="2" type="ORF">NBRC116591_08510</name>
</gene>
<evidence type="ECO:0000313" key="3">
    <source>
        <dbReference type="Proteomes" id="UP001465153"/>
    </source>
</evidence>
<reference evidence="2 3" key="1">
    <citation type="submission" date="2024-04" db="EMBL/GenBank/DDBJ databases">
        <title>Draft genome sequence of Sessilibacter corallicola NBRC 116591.</title>
        <authorList>
            <person name="Miyakawa T."/>
            <person name="Kusuya Y."/>
            <person name="Miura T."/>
        </authorList>
    </citation>
    <scope>NUCLEOTIDE SEQUENCE [LARGE SCALE GENOMIC DNA]</scope>
    <source>
        <strain evidence="2 3">KU-00831-HH</strain>
    </source>
</reference>
<accession>A0ABQ0A5V3</accession>
<protein>
    <recommendedName>
        <fullName evidence="4">Secreted protein</fullName>
    </recommendedName>
</protein>
<keyword evidence="1" id="KW-0732">Signal</keyword>
<sequence>MKNIFLPLILTLSLPVTANVVCSGKIDRVQVTQQGHVELRSSEIYGNETGRTLCNLSFEYKNVATNTCQAWYSFLLASKAQKEAIRIQFYNGECSNQATWRDAEVPHMISHN</sequence>
<feature type="signal peptide" evidence="1">
    <location>
        <begin position="1"/>
        <end position="18"/>
    </location>
</feature>
<keyword evidence="3" id="KW-1185">Reference proteome</keyword>
<dbReference type="Proteomes" id="UP001465153">
    <property type="component" value="Unassembled WGS sequence"/>
</dbReference>
<evidence type="ECO:0008006" key="4">
    <source>
        <dbReference type="Google" id="ProtNLM"/>
    </source>
</evidence>
<name>A0ABQ0A5V3_9GAMM</name>